<evidence type="ECO:0000313" key="1">
    <source>
        <dbReference type="EMBL" id="AQQ00944.1"/>
    </source>
</evidence>
<evidence type="ECO:0008006" key="3">
    <source>
        <dbReference type="Google" id="ProtNLM"/>
    </source>
</evidence>
<name>A0A1Q2H0R4_9GAMM</name>
<sequence length="60" mass="7000">MISIFTEKEHTMEEVLYRLSLGCPWRDLPACLGLYNTVYLRPLMGLERHINTAFQITGKE</sequence>
<accession>A0A1Q2H0R4</accession>
<dbReference type="AlphaFoldDB" id="A0A1Q2H0R4"/>
<protein>
    <recommendedName>
        <fullName evidence="3">Transposase</fullName>
    </recommendedName>
</protein>
<organism evidence="1 2">
    <name type="scientific">Pseudoalteromonas aliena</name>
    <dbReference type="NCBI Taxonomy" id="247523"/>
    <lineage>
        <taxon>Bacteria</taxon>
        <taxon>Pseudomonadati</taxon>
        <taxon>Pseudomonadota</taxon>
        <taxon>Gammaproteobacteria</taxon>
        <taxon>Alteromonadales</taxon>
        <taxon>Pseudoalteromonadaceae</taxon>
        <taxon>Pseudoalteromonas</taxon>
    </lineage>
</organism>
<dbReference type="EMBL" id="CP019628">
    <property type="protein sequence ID" value="AQQ00944.1"/>
    <property type="molecule type" value="Genomic_DNA"/>
</dbReference>
<gene>
    <name evidence="1" type="ORF">B0W48_14900</name>
</gene>
<dbReference type="Proteomes" id="UP000188243">
    <property type="component" value="Chromosome"/>
</dbReference>
<evidence type="ECO:0000313" key="2">
    <source>
        <dbReference type="Proteomes" id="UP000188243"/>
    </source>
</evidence>
<dbReference type="KEGG" id="paln:B0W48_14900"/>
<proteinExistence type="predicted"/>
<reference evidence="1 2" key="1">
    <citation type="submission" date="2017-02" db="EMBL/GenBank/DDBJ databases">
        <title>Complete genome sequence of the cold-active Pseudoalteromonas aliena strain EH1 isolated from Arctic seawater.</title>
        <authorList>
            <person name="Kim E."/>
            <person name="Heo E."/>
            <person name="Kim H."/>
            <person name="Kim D."/>
        </authorList>
    </citation>
    <scope>NUCLEOTIDE SEQUENCE [LARGE SCALE GENOMIC DNA]</scope>
    <source>
        <strain evidence="1 2">EH1</strain>
    </source>
</reference>